<keyword evidence="11" id="KW-1185">Reference proteome</keyword>
<comment type="similarity">
    <text evidence="2">Belongs to the UPF0702 family.</text>
</comment>
<evidence type="ECO:0000313" key="11">
    <source>
        <dbReference type="Proteomes" id="UP001224359"/>
    </source>
</evidence>
<keyword evidence="5 7" id="KW-1133">Transmembrane helix</keyword>
<dbReference type="PANTHER" id="PTHR34582">
    <property type="entry name" value="UPF0702 TRANSMEMBRANE PROTEIN YCAP"/>
    <property type="match status" value="1"/>
</dbReference>
<proteinExistence type="inferred from homology"/>
<reference evidence="10 11" key="1">
    <citation type="submission" date="2023-07" db="EMBL/GenBank/DDBJ databases">
        <title>Genomic Encyclopedia of Type Strains, Phase IV (KMG-IV): sequencing the most valuable type-strain genomes for metagenomic binning, comparative biology and taxonomic classification.</title>
        <authorList>
            <person name="Goeker M."/>
        </authorList>
    </citation>
    <scope>NUCLEOTIDE SEQUENCE [LARGE SCALE GENOMIC DNA]</scope>
    <source>
        <strain evidence="10 11">DSM 16460</strain>
    </source>
</reference>
<evidence type="ECO:0000256" key="6">
    <source>
        <dbReference type="ARBA" id="ARBA00023136"/>
    </source>
</evidence>
<dbReference type="InterPro" id="IPR007353">
    <property type="entry name" value="DUF421"/>
</dbReference>
<dbReference type="Pfam" id="PF20730">
    <property type="entry name" value="YetF_N"/>
    <property type="match status" value="1"/>
</dbReference>
<feature type="transmembrane region" description="Helical" evidence="7">
    <location>
        <begin position="58"/>
        <end position="78"/>
    </location>
</feature>
<dbReference type="Proteomes" id="UP001224359">
    <property type="component" value="Unassembled WGS sequence"/>
</dbReference>
<evidence type="ECO:0000259" key="8">
    <source>
        <dbReference type="Pfam" id="PF04239"/>
    </source>
</evidence>
<organism evidence="10 11">
    <name type="scientific">Alkalibacillus salilacus</name>
    <dbReference type="NCBI Taxonomy" id="284582"/>
    <lineage>
        <taxon>Bacteria</taxon>
        <taxon>Bacillati</taxon>
        <taxon>Bacillota</taxon>
        <taxon>Bacilli</taxon>
        <taxon>Bacillales</taxon>
        <taxon>Bacillaceae</taxon>
        <taxon>Alkalibacillus</taxon>
    </lineage>
</organism>
<keyword evidence="3" id="KW-1003">Cell membrane</keyword>
<feature type="domain" description="YetF-like N-terminal transmembrane" evidence="9">
    <location>
        <begin position="5"/>
        <end position="78"/>
    </location>
</feature>
<keyword evidence="6 7" id="KW-0472">Membrane</keyword>
<feature type="domain" description="YetF C-terminal" evidence="8">
    <location>
        <begin position="81"/>
        <end position="136"/>
    </location>
</feature>
<evidence type="ECO:0000313" key="10">
    <source>
        <dbReference type="EMBL" id="MDQ0159753.1"/>
    </source>
</evidence>
<name>A0ABT9VFP1_9BACI</name>
<keyword evidence="4 7" id="KW-0812">Transmembrane</keyword>
<evidence type="ECO:0000256" key="1">
    <source>
        <dbReference type="ARBA" id="ARBA00004651"/>
    </source>
</evidence>
<sequence>MEINELLLRIALTFVPLFLLARIMDRKEISQITFFNFISAIAIGSIAANQVVNQNLTILNGMIALIGWTIFTLLMDLINIKSKFSRKITTGDPVIVVKEGKIVENALRKSRLDMDSLSAMLRQRNVFSMADVDFAFF</sequence>
<comment type="subcellular location">
    <subcellularLocation>
        <location evidence="1">Cell membrane</location>
        <topology evidence="1">Multi-pass membrane protein</topology>
    </subcellularLocation>
</comment>
<dbReference type="Pfam" id="PF04239">
    <property type="entry name" value="DUF421"/>
    <property type="match status" value="1"/>
</dbReference>
<evidence type="ECO:0000256" key="3">
    <source>
        <dbReference type="ARBA" id="ARBA00022475"/>
    </source>
</evidence>
<evidence type="ECO:0000256" key="4">
    <source>
        <dbReference type="ARBA" id="ARBA00022692"/>
    </source>
</evidence>
<feature type="transmembrane region" description="Helical" evidence="7">
    <location>
        <begin position="32"/>
        <end position="52"/>
    </location>
</feature>
<dbReference type="InterPro" id="IPR048454">
    <property type="entry name" value="YetF_N"/>
</dbReference>
<dbReference type="Gene3D" id="3.30.240.20">
    <property type="entry name" value="bsu07140 like domains"/>
    <property type="match status" value="1"/>
</dbReference>
<protein>
    <submittedName>
        <fullName evidence="10">Uncharacterized membrane protein YcaP (DUF421 family)</fullName>
    </submittedName>
</protein>
<dbReference type="PANTHER" id="PTHR34582:SF7">
    <property type="entry name" value="UPF0702 TRANSMEMBRANE PROTEIN YDFS"/>
    <property type="match status" value="1"/>
</dbReference>
<dbReference type="EMBL" id="JAUSTQ010000006">
    <property type="protein sequence ID" value="MDQ0159753.1"/>
    <property type="molecule type" value="Genomic_DNA"/>
</dbReference>
<comment type="caution">
    <text evidence="10">The sequence shown here is derived from an EMBL/GenBank/DDBJ whole genome shotgun (WGS) entry which is preliminary data.</text>
</comment>
<evidence type="ECO:0000256" key="5">
    <source>
        <dbReference type="ARBA" id="ARBA00022989"/>
    </source>
</evidence>
<gene>
    <name evidence="10" type="ORF">J2S77_001739</name>
</gene>
<accession>A0ABT9VFP1</accession>
<feature type="transmembrane region" description="Helical" evidence="7">
    <location>
        <begin position="6"/>
        <end position="25"/>
    </location>
</feature>
<evidence type="ECO:0000259" key="9">
    <source>
        <dbReference type="Pfam" id="PF20730"/>
    </source>
</evidence>
<evidence type="ECO:0000256" key="2">
    <source>
        <dbReference type="ARBA" id="ARBA00006448"/>
    </source>
</evidence>
<dbReference type="InterPro" id="IPR023090">
    <property type="entry name" value="UPF0702_alpha/beta_dom_sf"/>
</dbReference>
<evidence type="ECO:0000256" key="7">
    <source>
        <dbReference type="SAM" id="Phobius"/>
    </source>
</evidence>